<dbReference type="Proteomes" id="UP000315827">
    <property type="component" value="Unassembled WGS sequence"/>
</dbReference>
<feature type="domain" description="Ig-like" evidence="3">
    <location>
        <begin position="264"/>
        <end position="358"/>
    </location>
</feature>
<accession>A0A5C6KEN7</accession>
<dbReference type="AlphaFoldDB" id="A0A5C6KEN7"/>
<dbReference type="Gene3D" id="2.60.40.10">
    <property type="entry name" value="Immunoglobulins"/>
    <property type="match status" value="1"/>
</dbReference>
<feature type="chain" id="PRO_5022681201" description="Ig-like domain-containing protein" evidence="2">
    <location>
        <begin position="27"/>
        <end position="462"/>
    </location>
</feature>
<sequence>MKTNNKWMGLLSLLSLILTGIMPVSAQTKGVPEDPAVPHFITLESSGDGVFKGETKVLLDGTERVIGVDTTAAVDLPHASVLAITVIPDEGWSLKRLTTREATTETKETELLLDAPVTFPNSHIFSLTLERNTILHAYFEREAALVDTIAVNENDTVIGADGPVVLEHLKISGKTGADTTVVVLKDVTVKHLGESLAATVISQASNVVLELDGEVQLDKIENNGTLILRDENDVHAKLTYQTVENMGVFIDETGLVTEVEGSIAALSVTPLEDQYVTTGNSVTLTAEAYPKEGYHLTFQWERLLNGVWAQATDPDIQIDESTSLRNAQVITSQLSVASSETGKYRCMITNRVGEVTTSLCTFAEVNLKSEPNPEPEPTPDPNPDPIEPDIPTGVDSAEGQFLQIWGANGQLHIRSPKAETTYIVTFDGQINKLTIPAGETVIKIPQGVYIIRIDNKSYKIKL</sequence>
<feature type="signal peptide" evidence="2">
    <location>
        <begin position="1"/>
        <end position="26"/>
    </location>
</feature>
<name>A0A5C6KEN7_PARDI</name>
<dbReference type="InterPro" id="IPR036179">
    <property type="entry name" value="Ig-like_dom_sf"/>
</dbReference>
<reference evidence="4 5" key="1">
    <citation type="submission" date="2019-07" db="EMBL/GenBank/DDBJ databases">
        <title>Genome sequencing of Parabacteroides distasonis iSURF_7.</title>
        <authorList>
            <person name="Degefu H.N."/>
            <person name="Ruoff K.L."/>
            <person name="Price C.E."/>
            <person name="Valls R.A."/>
            <person name="O'Toole G.A."/>
        </authorList>
    </citation>
    <scope>NUCLEOTIDE SEQUENCE [LARGE SCALE GENOMIC DNA]</scope>
    <source>
        <strain evidence="4 5">CFPLTA003_1B</strain>
    </source>
</reference>
<evidence type="ECO:0000256" key="1">
    <source>
        <dbReference type="SAM" id="MobiDB-lite"/>
    </source>
</evidence>
<comment type="caution">
    <text evidence="4">The sequence shown here is derived from an EMBL/GenBank/DDBJ whole genome shotgun (WGS) entry which is preliminary data.</text>
</comment>
<feature type="region of interest" description="Disordered" evidence="1">
    <location>
        <begin position="368"/>
        <end position="393"/>
    </location>
</feature>
<dbReference type="PROSITE" id="PS50835">
    <property type="entry name" value="IG_LIKE"/>
    <property type="match status" value="1"/>
</dbReference>
<proteinExistence type="predicted"/>
<evidence type="ECO:0000259" key="3">
    <source>
        <dbReference type="PROSITE" id="PS50835"/>
    </source>
</evidence>
<dbReference type="InterPro" id="IPR007110">
    <property type="entry name" value="Ig-like_dom"/>
</dbReference>
<dbReference type="EMBL" id="VOHW01000009">
    <property type="protein sequence ID" value="TWV60391.1"/>
    <property type="molecule type" value="Genomic_DNA"/>
</dbReference>
<evidence type="ECO:0000256" key="2">
    <source>
        <dbReference type="SAM" id="SignalP"/>
    </source>
</evidence>
<evidence type="ECO:0000313" key="5">
    <source>
        <dbReference type="Proteomes" id="UP000315827"/>
    </source>
</evidence>
<gene>
    <name evidence="4" type="ORF">FSA05_14045</name>
</gene>
<keyword evidence="2" id="KW-0732">Signal</keyword>
<dbReference type="InterPro" id="IPR013783">
    <property type="entry name" value="Ig-like_fold"/>
</dbReference>
<dbReference type="RefSeq" id="WP_146375735.1">
    <property type="nucleotide sequence ID" value="NZ_VOHW01000009.1"/>
</dbReference>
<organism evidence="4 5">
    <name type="scientific">Parabacteroides distasonis</name>
    <dbReference type="NCBI Taxonomy" id="823"/>
    <lineage>
        <taxon>Bacteria</taxon>
        <taxon>Pseudomonadati</taxon>
        <taxon>Bacteroidota</taxon>
        <taxon>Bacteroidia</taxon>
        <taxon>Bacteroidales</taxon>
        <taxon>Tannerellaceae</taxon>
        <taxon>Parabacteroides</taxon>
    </lineage>
</organism>
<dbReference type="SUPFAM" id="SSF48726">
    <property type="entry name" value="Immunoglobulin"/>
    <property type="match status" value="1"/>
</dbReference>
<evidence type="ECO:0000313" key="4">
    <source>
        <dbReference type="EMBL" id="TWV60391.1"/>
    </source>
</evidence>
<feature type="compositionally biased region" description="Pro residues" evidence="1">
    <location>
        <begin position="372"/>
        <end position="385"/>
    </location>
</feature>
<protein>
    <recommendedName>
        <fullName evidence="3">Ig-like domain-containing protein</fullName>
    </recommendedName>
</protein>